<proteinExistence type="predicted"/>
<evidence type="ECO:0000313" key="4">
    <source>
        <dbReference type="Proteomes" id="UP001151760"/>
    </source>
</evidence>
<gene>
    <name evidence="3" type="ORF">Tco_1045065</name>
</gene>
<protein>
    <submittedName>
        <fullName evidence="3">MAK10-like protein</fullName>
    </submittedName>
</protein>
<dbReference type="PANTHER" id="PTHR33223:SF11">
    <property type="entry name" value="ELEMENT PROTEIN, PUTATIVE-RELATED"/>
    <property type="match status" value="1"/>
</dbReference>
<evidence type="ECO:0000256" key="1">
    <source>
        <dbReference type="SAM" id="MobiDB-lite"/>
    </source>
</evidence>
<dbReference type="PANTHER" id="PTHR33223">
    <property type="entry name" value="CCHC-TYPE DOMAIN-CONTAINING PROTEIN"/>
    <property type="match status" value="1"/>
</dbReference>
<comment type="caution">
    <text evidence="3">The sequence shown here is derived from an EMBL/GenBank/DDBJ whole genome shotgun (WGS) entry which is preliminary data.</text>
</comment>
<evidence type="ECO:0000313" key="3">
    <source>
        <dbReference type="EMBL" id="GJT78340.1"/>
    </source>
</evidence>
<keyword evidence="4" id="KW-1185">Reference proteome</keyword>
<dbReference type="InterPro" id="IPR005162">
    <property type="entry name" value="Retrotrans_gag_dom"/>
</dbReference>
<feature type="compositionally biased region" description="Low complexity" evidence="1">
    <location>
        <begin position="298"/>
        <end position="307"/>
    </location>
</feature>
<name>A0ABQ5GSI0_9ASTR</name>
<feature type="region of interest" description="Disordered" evidence="1">
    <location>
        <begin position="282"/>
        <end position="335"/>
    </location>
</feature>
<reference evidence="3" key="2">
    <citation type="submission" date="2022-01" db="EMBL/GenBank/DDBJ databases">
        <authorList>
            <person name="Yamashiro T."/>
            <person name="Shiraishi A."/>
            <person name="Satake H."/>
            <person name="Nakayama K."/>
        </authorList>
    </citation>
    <scope>NUCLEOTIDE SEQUENCE</scope>
</reference>
<reference evidence="3" key="1">
    <citation type="journal article" date="2022" name="Int. J. Mol. Sci.">
        <title>Draft Genome of Tanacetum Coccineum: Genomic Comparison of Closely Related Tanacetum-Family Plants.</title>
        <authorList>
            <person name="Yamashiro T."/>
            <person name="Shiraishi A."/>
            <person name="Nakayama K."/>
            <person name="Satake H."/>
        </authorList>
    </citation>
    <scope>NUCLEOTIDE SEQUENCE</scope>
</reference>
<dbReference type="EMBL" id="BQNB010018792">
    <property type="protein sequence ID" value="GJT78340.1"/>
    <property type="molecule type" value="Genomic_DNA"/>
</dbReference>
<evidence type="ECO:0000259" key="2">
    <source>
        <dbReference type="Pfam" id="PF03732"/>
    </source>
</evidence>
<sequence length="439" mass="50146">MGDANPICTLGDYSRSIHEGYRNTIELPEGNNVVPLRSDTIRLVQNGCSFHGLRSEDPNQHLKDFLKLVDSLDLDGANRERTRLRLFQFSLCDQASSWLERLHAGSITTWEYLTTRFLAQFFPSRRTAKLRNDILMFQQHHGESISEAWTRFKDLLQKVPHHGIDLWLQDLALYDNESWNDPRDFSKLVKAIALPQDVPSTSDRRLIKLENQVQRLMEAHLALTQPTQVYKITTSCEICSGPHDTQYCMKDPEQAFVEYASSRTDEAGGKWYTFKPEQNNLGDTYNPSWKSHPNLRWRQPQNSQNNFPNPPNRSQPNGSIPNRSFNNRPQNFNNQSNIEGLVSEFMASQDARLSKFEADFKQQQSEMTNKIDTVLKAITDRIAGTLPSDTVKNPKLGTHPVLSARSYPTMDPQCSSYPSTSINAIKAHFNEAIISQTSL</sequence>
<feature type="domain" description="Retrotransposon gag" evidence="2">
    <location>
        <begin position="85"/>
        <end position="165"/>
    </location>
</feature>
<accession>A0ABQ5GSI0</accession>
<feature type="compositionally biased region" description="Polar residues" evidence="1">
    <location>
        <begin position="282"/>
        <end position="291"/>
    </location>
</feature>
<feature type="compositionally biased region" description="Low complexity" evidence="1">
    <location>
        <begin position="314"/>
        <end position="335"/>
    </location>
</feature>
<organism evidence="3 4">
    <name type="scientific">Tanacetum coccineum</name>
    <dbReference type="NCBI Taxonomy" id="301880"/>
    <lineage>
        <taxon>Eukaryota</taxon>
        <taxon>Viridiplantae</taxon>
        <taxon>Streptophyta</taxon>
        <taxon>Embryophyta</taxon>
        <taxon>Tracheophyta</taxon>
        <taxon>Spermatophyta</taxon>
        <taxon>Magnoliopsida</taxon>
        <taxon>eudicotyledons</taxon>
        <taxon>Gunneridae</taxon>
        <taxon>Pentapetalae</taxon>
        <taxon>asterids</taxon>
        <taxon>campanulids</taxon>
        <taxon>Asterales</taxon>
        <taxon>Asteraceae</taxon>
        <taxon>Asteroideae</taxon>
        <taxon>Anthemideae</taxon>
        <taxon>Anthemidinae</taxon>
        <taxon>Tanacetum</taxon>
    </lineage>
</organism>
<dbReference type="Proteomes" id="UP001151760">
    <property type="component" value="Unassembled WGS sequence"/>
</dbReference>
<dbReference type="Pfam" id="PF03732">
    <property type="entry name" value="Retrotrans_gag"/>
    <property type="match status" value="1"/>
</dbReference>